<feature type="compositionally biased region" description="Polar residues" evidence="1">
    <location>
        <begin position="1"/>
        <end position="10"/>
    </location>
</feature>
<accession>A0A377JRC2</accession>
<feature type="region of interest" description="Disordered" evidence="1">
    <location>
        <begin position="1"/>
        <end position="200"/>
    </location>
</feature>
<evidence type="ECO:0000256" key="1">
    <source>
        <dbReference type="SAM" id="MobiDB-lite"/>
    </source>
</evidence>
<evidence type="ECO:0000313" key="3">
    <source>
        <dbReference type="EMBL" id="STP10519.1"/>
    </source>
</evidence>
<feature type="compositionally biased region" description="Basic and acidic residues" evidence="1">
    <location>
        <begin position="126"/>
        <end position="136"/>
    </location>
</feature>
<dbReference type="RefSeq" id="WP_115026449.1">
    <property type="nucleotide sequence ID" value="NZ_UGHX01000001.1"/>
</dbReference>
<feature type="compositionally biased region" description="Polar residues" evidence="1">
    <location>
        <begin position="95"/>
        <end position="122"/>
    </location>
</feature>
<dbReference type="EMBL" id="UGHX01000001">
    <property type="protein sequence ID" value="STP10519.1"/>
    <property type="molecule type" value="Genomic_DNA"/>
</dbReference>
<dbReference type="Proteomes" id="UP000255103">
    <property type="component" value="Unassembled WGS sequence"/>
</dbReference>
<dbReference type="Proteomes" id="UP000255335">
    <property type="component" value="Unassembled WGS sequence"/>
</dbReference>
<feature type="compositionally biased region" description="Basic and acidic residues" evidence="1">
    <location>
        <begin position="29"/>
        <end position="39"/>
    </location>
</feature>
<sequence>MLDAMQNSILNKPDSILDKRPNSPSADVNKLESKFEDMFAKQAKAKAQKEAKDSSQAQAVDDKNPLSKALQGKMNKTEGKNTAQADSKNELLDKNLSSQTQKAQSPSTKPASQKAQTPSATPASFDFKDTASEDSKIGLQEKIAKSSKENKPKESNPLVEALSTPLNTSSTSTATKIAESKDSSLDSKATTPRLASMPMPQTKIPQEEAQAPKTLADVQNLAQAKGLNPSKMSLETQGANAQSLAQEALETQAKLEAKPKSIPASAKEKINYEYENNVDRIAIVQRGTKKPKNITSKISNEYPTKKADDEGKGSVFSLKDAPQLG</sequence>
<evidence type="ECO:0000313" key="4">
    <source>
        <dbReference type="Proteomes" id="UP000255103"/>
    </source>
</evidence>
<dbReference type="AlphaFoldDB" id="A0A377JRC2"/>
<gene>
    <name evidence="3" type="ORF">NCTC12219_00380</name>
    <name evidence="2" type="ORF">NCTC12221_01318</name>
</gene>
<feature type="compositionally biased region" description="Low complexity" evidence="1">
    <location>
        <begin position="155"/>
        <end position="175"/>
    </location>
</feature>
<feature type="region of interest" description="Disordered" evidence="1">
    <location>
        <begin position="290"/>
        <end position="325"/>
    </location>
</feature>
<evidence type="ECO:0000313" key="2">
    <source>
        <dbReference type="EMBL" id="STP09860.1"/>
    </source>
</evidence>
<feature type="compositionally biased region" description="Basic and acidic residues" evidence="1">
    <location>
        <begin position="303"/>
        <end position="312"/>
    </location>
</feature>
<reference evidence="4 5" key="1">
    <citation type="submission" date="2018-06" db="EMBL/GenBank/DDBJ databases">
        <authorList>
            <consortium name="Pathogen Informatics"/>
            <person name="Doyle S."/>
        </authorList>
    </citation>
    <scope>NUCLEOTIDE SEQUENCE [LARGE SCALE GENOMIC DNA]</scope>
    <source>
        <strain evidence="3 4">NCTC12219</strain>
        <strain evidence="2 5">NCTC12221</strain>
    </source>
</reference>
<feature type="compositionally biased region" description="Basic and acidic residues" evidence="1">
    <location>
        <begin position="142"/>
        <end position="154"/>
    </location>
</feature>
<organism evidence="3 4">
    <name type="scientific">Helicobacter cinaedi</name>
    <dbReference type="NCBI Taxonomy" id="213"/>
    <lineage>
        <taxon>Bacteria</taxon>
        <taxon>Pseudomonadati</taxon>
        <taxon>Campylobacterota</taxon>
        <taxon>Epsilonproteobacteria</taxon>
        <taxon>Campylobacterales</taxon>
        <taxon>Helicobacteraceae</taxon>
        <taxon>Helicobacter</taxon>
    </lineage>
</organism>
<dbReference type="EMBL" id="UGHZ01000001">
    <property type="protein sequence ID" value="STP09860.1"/>
    <property type="molecule type" value="Genomic_DNA"/>
</dbReference>
<protein>
    <submittedName>
        <fullName evidence="3">Uncharacterized protein</fullName>
    </submittedName>
</protein>
<name>A0A377JRC2_9HELI</name>
<feature type="compositionally biased region" description="Polar residues" evidence="1">
    <location>
        <begin position="293"/>
        <end position="302"/>
    </location>
</feature>
<evidence type="ECO:0000313" key="5">
    <source>
        <dbReference type="Proteomes" id="UP000255335"/>
    </source>
</evidence>
<proteinExistence type="predicted"/>